<dbReference type="InterPro" id="IPR017850">
    <property type="entry name" value="Alkaline_phosphatase_core_sf"/>
</dbReference>
<keyword evidence="8" id="KW-1185">Reference proteome</keyword>
<comment type="pathway">
    <text evidence="3">Carbohydrate degradation.</text>
</comment>
<dbReference type="PANTHER" id="PTHR31209">
    <property type="entry name" value="COFACTOR-INDEPENDENT PHOSPHOGLYCERATE MUTASE"/>
    <property type="match status" value="1"/>
</dbReference>
<comment type="function">
    <text evidence="2">Catalyzes the interconversion of 2-phosphoglycerate and 3-phosphoglycerate.</text>
</comment>
<evidence type="ECO:0000256" key="3">
    <source>
        <dbReference type="ARBA" id="ARBA00004921"/>
    </source>
</evidence>
<comment type="catalytic activity">
    <reaction evidence="1">
        <text>(2R)-2-phosphoglycerate = (2R)-3-phosphoglycerate</text>
        <dbReference type="Rhea" id="RHEA:15901"/>
        <dbReference type="ChEBI" id="CHEBI:58272"/>
        <dbReference type="ChEBI" id="CHEBI:58289"/>
        <dbReference type="EC" id="5.4.2.12"/>
    </reaction>
</comment>
<dbReference type="Pfam" id="PF01676">
    <property type="entry name" value="Metalloenzyme"/>
    <property type="match status" value="1"/>
</dbReference>
<dbReference type="PANTHER" id="PTHR31209:SF0">
    <property type="entry name" value="METALLOENZYME DOMAIN-CONTAINING PROTEIN"/>
    <property type="match status" value="1"/>
</dbReference>
<reference evidence="7 8" key="1">
    <citation type="journal article" date="2020" name="Genomics">
        <title>Complete, high-quality genomes from long-read metagenomic sequencing of two wolf lichen thalli reveals enigmatic genome architecture.</title>
        <authorList>
            <person name="McKenzie S.K."/>
            <person name="Walston R.F."/>
            <person name="Allen J.L."/>
        </authorList>
    </citation>
    <scope>NUCLEOTIDE SEQUENCE [LARGE SCALE GENOMIC DNA]</scope>
    <source>
        <strain evidence="7">WasteWater2</strain>
    </source>
</reference>
<accession>A0A8H6CK36</accession>
<evidence type="ECO:0000256" key="5">
    <source>
        <dbReference type="ARBA" id="ARBA00023152"/>
    </source>
</evidence>
<evidence type="ECO:0000256" key="4">
    <source>
        <dbReference type="ARBA" id="ARBA00005524"/>
    </source>
</evidence>
<dbReference type="GO" id="GO:0006096">
    <property type="term" value="P:glycolytic process"/>
    <property type="evidence" value="ECO:0007669"/>
    <property type="project" value="UniProtKB-KW"/>
</dbReference>
<gene>
    <name evidence="7" type="ORF">HO173_012920</name>
</gene>
<dbReference type="RefSeq" id="XP_037158377.1">
    <property type="nucleotide sequence ID" value="XM_037314750.1"/>
</dbReference>
<dbReference type="Gene3D" id="3.40.720.10">
    <property type="entry name" value="Alkaline Phosphatase, subunit A"/>
    <property type="match status" value="1"/>
</dbReference>
<protein>
    <recommendedName>
        <fullName evidence="6">Metalloenzyme domain-containing protein</fullName>
    </recommendedName>
</protein>
<evidence type="ECO:0000256" key="1">
    <source>
        <dbReference type="ARBA" id="ARBA00000370"/>
    </source>
</evidence>
<dbReference type="InterPro" id="IPR004456">
    <property type="entry name" value="Pglycerate_mutase_ApgM"/>
</dbReference>
<dbReference type="EMBL" id="JACCJC010000113">
    <property type="protein sequence ID" value="KAF6224679.1"/>
    <property type="molecule type" value="Genomic_DNA"/>
</dbReference>
<organism evidence="7 8">
    <name type="scientific">Letharia columbiana</name>
    <dbReference type="NCBI Taxonomy" id="112416"/>
    <lineage>
        <taxon>Eukaryota</taxon>
        <taxon>Fungi</taxon>
        <taxon>Dikarya</taxon>
        <taxon>Ascomycota</taxon>
        <taxon>Pezizomycotina</taxon>
        <taxon>Lecanoromycetes</taxon>
        <taxon>OSLEUM clade</taxon>
        <taxon>Lecanoromycetidae</taxon>
        <taxon>Lecanorales</taxon>
        <taxon>Lecanorineae</taxon>
        <taxon>Parmeliaceae</taxon>
        <taxon>Letharia</taxon>
    </lineage>
</organism>
<evidence type="ECO:0000256" key="2">
    <source>
        <dbReference type="ARBA" id="ARBA00002315"/>
    </source>
</evidence>
<dbReference type="SUPFAM" id="SSF53649">
    <property type="entry name" value="Alkaline phosphatase-like"/>
    <property type="match status" value="1"/>
</dbReference>
<dbReference type="GO" id="GO:0004619">
    <property type="term" value="F:phosphoglycerate mutase activity"/>
    <property type="evidence" value="ECO:0007669"/>
    <property type="project" value="UniProtKB-EC"/>
</dbReference>
<comment type="similarity">
    <text evidence="4">Belongs to the BPG-independent phosphoglycerate mutase family. A-PGAM subfamily.</text>
</comment>
<proteinExistence type="inferred from homology"/>
<keyword evidence="5" id="KW-0324">Glycolysis</keyword>
<dbReference type="AlphaFoldDB" id="A0A8H6CK36"/>
<evidence type="ECO:0000259" key="6">
    <source>
        <dbReference type="Pfam" id="PF01676"/>
    </source>
</evidence>
<evidence type="ECO:0000313" key="7">
    <source>
        <dbReference type="EMBL" id="KAF6224679.1"/>
    </source>
</evidence>
<dbReference type="InterPro" id="IPR006124">
    <property type="entry name" value="Metalloenzyme"/>
</dbReference>
<dbReference type="OrthoDB" id="113620at2759"/>
<comment type="caution">
    <text evidence="7">The sequence shown here is derived from an EMBL/GenBank/DDBJ whole genome shotgun (WGS) entry which is preliminary data.</text>
</comment>
<dbReference type="GeneID" id="59294553"/>
<feature type="domain" description="Metalloenzyme" evidence="6">
    <location>
        <begin position="2"/>
        <end position="94"/>
    </location>
</feature>
<name>A0A8H6CK36_9LECA</name>
<dbReference type="Proteomes" id="UP000578531">
    <property type="component" value="Unassembled WGS sequence"/>
</dbReference>
<sequence length="183" mass="19775">MADALSSGTYDFGFLHIKAVDDTGHDQQPVLKLQYLECVDVMIQQLIRRLHEAEACGQGWYAVCVTGDHSTPVLFGDHSHEPVPFTIAHVRHVVEHSGGSDAVLGTPLLHIPHPSGPHSEASLHALGKTALQRMNLNKSFMKQPTGDDVTTFGEAAAAAGFLGRFPGGEVMPIVQQFIALHRP</sequence>
<evidence type="ECO:0000313" key="8">
    <source>
        <dbReference type="Proteomes" id="UP000578531"/>
    </source>
</evidence>
<dbReference type="GO" id="GO:0046872">
    <property type="term" value="F:metal ion binding"/>
    <property type="evidence" value="ECO:0007669"/>
    <property type="project" value="InterPro"/>
</dbReference>